<sequence>MTEPEPSPQSERPSRAAIYERLFGKRWDDLPIFDPRNIPALMGLMALDGPQIWLPFSKAVKNNRGYDYRIDLPPHPDKLVLLVVLNHVAETPGEVPPINHIKHLLREDEELGEAAKKILAWWNPNETIGVVEN</sequence>
<dbReference type="AlphaFoldDB" id="A0A0G0KKV2"/>
<proteinExistence type="predicted"/>
<name>A0A0G0KKV2_9BACT</name>
<dbReference type="Proteomes" id="UP000034324">
    <property type="component" value="Unassembled WGS sequence"/>
</dbReference>
<reference evidence="1 2" key="1">
    <citation type="journal article" date="2015" name="Nature">
        <title>rRNA introns, odd ribosomes, and small enigmatic genomes across a large radiation of phyla.</title>
        <authorList>
            <person name="Brown C.T."/>
            <person name="Hug L.A."/>
            <person name="Thomas B.C."/>
            <person name="Sharon I."/>
            <person name="Castelle C.J."/>
            <person name="Singh A."/>
            <person name="Wilkins M.J."/>
            <person name="Williams K.H."/>
            <person name="Banfield J.F."/>
        </authorList>
    </citation>
    <scope>NUCLEOTIDE SEQUENCE [LARGE SCALE GENOMIC DNA]</scope>
</reference>
<gene>
    <name evidence="1" type="ORF">US99_C0085G0001</name>
</gene>
<evidence type="ECO:0000313" key="2">
    <source>
        <dbReference type="Proteomes" id="UP000034324"/>
    </source>
</evidence>
<accession>A0A0G0KKV2</accession>
<organism evidence="1 2">
    <name type="scientific">Candidatus Daviesbacteria bacterium GW2011_GWF2_38_6</name>
    <dbReference type="NCBI Taxonomy" id="1618432"/>
    <lineage>
        <taxon>Bacteria</taxon>
        <taxon>Candidatus Daviesiibacteriota</taxon>
    </lineage>
</organism>
<evidence type="ECO:0000313" key="1">
    <source>
        <dbReference type="EMBL" id="KKQ76095.1"/>
    </source>
</evidence>
<protein>
    <submittedName>
        <fullName evidence="1">Uncharacterized protein</fullName>
    </submittedName>
</protein>
<feature type="non-terminal residue" evidence="1">
    <location>
        <position position="133"/>
    </location>
</feature>
<comment type="caution">
    <text evidence="1">The sequence shown here is derived from an EMBL/GenBank/DDBJ whole genome shotgun (WGS) entry which is preliminary data.</text>
</comment>
<dbReference type="EMBL" id="LBVC01000085">
    <property type="protein sequence ID" value="KKQ76095.1"/>
    <property type="molecule type" value="Genomic_DNA"/>
</dbReference>